<dbReference type="GO" id="GO:0046872">
    <property type="term" value="F:metal ion binding"/>
    <property type="evidence" value="ECO:0007669"/>
    <property type="project" value="UniProtKB-KW"/>
</dbReference>
<dbReference type="PROSITE" id="PS50522">
    <property type="entry name" value="RDRP_PHAGE"/>
    <property type="match status" value="1"/>
</dbReference>
<evidence type="ECO:0000256" key="2">
    <source>
        <dbReference type="ARBA" id="ARBA00022484"/>
    </source>
</evidence>
<comment type="cofactor">
    <cofactor evidence="9">
        <name>Mg(2+)</name>
        <dbReference type="ChEBI" id="CHEBI:18420"/>
    </cofactor>
    <text evidence="9">Binds 2 Mg(2+) per subunit.</text>
</comment>
<dbReference type="EC" id="2.7.7.48" evidence="1"/>
<comment type="catalytic activity">
    <reaction evidence="8">
        <text>RNA(n) + a ribonucleoside 5'-triphosphate = RNA(n+1) + diphosphate</text>
        <dbReference type="Rhea" id="RHEA:21248"/>
        <dbReference type="Rhea" id="RHEA-COMP:14527"/>
        <dbReference type="Rhea" id="RHEA-COMP:17342"/>
        <dbReference type="ChEBI" id="CHEBI:33019"/>
        <dbReference type="ChEBI" id="CHEBI:61557"/>
        <dbReference type="ChEBI" id="CHEBI:140395"/>
        <dbReference type="EC" id="2.7.7.48"/>
    </reaction>
</comment>
<keyword evidence="2 11" id="KW-0696">RNA-directed RNA polymerase</keyword>
<evidence type="ECO:0000256" key="6">
    <source>
        <dbReference type="ARBA" id="ARBA00022953"/>
    </source>
</evidence>
<dbReference type="GO" id="GO:0003968">
    <property type="term" value="F:RNA-directed RNA polymerase activity"/>
    <property type="evidence" value="ECO:0007669"/>
    <property type="project" value="UniProtKB-KW"/>
</dbReference>
<accession>A0A514D2U9</accession>
<dbReference type="Pfam" id="PF03431">
    <property type="entry name" value="RNA_replicase_B"/>
    <property type="match status" value="1"/>
</dbReference>
<evidence type="ECO:0000256" key="8">
    <source>
        <dbReference type="ARBA" id="ARBA00048744"/>
    </source>
</evidence>
<proteinExistence type="predicted"/>
<protein>
    <recommendedName>
        <fullName evidence="1">RNA-directed RNA polymerase</fullName>
        <ecNumber evidence="1">2.7.7.48</ecNumber>
    </recommendedName>
    <alternativeName>
        <fullName evidence="7">RNA replicase beta chain</fullName>
    </alternativeName>
</protein>
<dbReference type="InterPro" id="IPR007096">
    <property type="entry name" value="RNA-dir_Rpol_cat_phage"/>
</dbReference>
<dbReference type="InterPro" id="IPR043502">
    <property type="entry name" value="DNA/RNA_pol_sf"/>
</dbReference>
<keyword evidence="9" id="KW-0479">Metal-binding</keyword>
<evidence type="ECO:0000256" key="9">
    <source>
        <dbReference type="PIRSR" id="PIRSR605093-1"/>
    </source>
</evidence>
<keyword evidence="5" id="KW-0547">Nucleotide-binding</keyword>
<dbReference type="SUPFAM" id="SSF56672">
    <property type="entry name" value="DNA/RNA polymerases"/>
    <property type="match status" value="1"/>
</dbReference>
<name>A0A514D2U9_9VIRU</name>
<feature type="binding site" evidence="9">
    <location>
        <position position="467"/>
    </location>
    <ligand>
        <name>Mg(2+)</name>
        <dbReference type="ChEBI" id="CHEBI:18420"/>
        <label>2</label>
    </ligand>
</feature>
<reference evidence="11" key="1">
    <citation type="submission" date="2019-05" db="EMBL/GenBank/DDBJ databases">
        <title>Metatranscriptomic reconstruction reveals RNA viruses with the potential to shape carbon cycling in soil.</title>
        <authorList>
            <person name="Starr E.P."/>
            <person name="Nuccio E."/>
            <person name="Pett-Ridge J."/>
            <person name="Banfield J.F."/>
            <person name="Firestone M.K."/>
        </authorList>
    </citation>
    <scope>NUCLEOTIDE SEQUENCE</scope>
    <source>
        <strain evidence="11">H4_Bulk_46_scaffold_404</strain>
    </source>
</reference>
<evidence type="ECO:0000256" key="7">
    <source>
        <dbReference type="ARBA" id="ARBA00030248"/>
    </source>
</evidence>
<gene>
    <name evidence="11" type="ORF">H4Bulk46404_000001</name>
</gene>
<dbReference type="EMBL" id="MN033738">
    <property type="protein sequence ID" value="QDH87945.1"/>
    <property type="molecule type" value="Genomic_RNA"/>
</dbReference>
<evidence type="ECO:0000313" key="11">
    <source>
        <dbReference type="EMBL" id="QDH87945.1"/>
    </source>
</evidence>
<keyword evidence="4" id="KW-0548">Nucleotidyltransferase</keyword>
<keyword evidence="3" id="KW-0808">Transferase</keyword>
<feature type="binding site" evidence="9">
    <location>
        <position position="466"/>
    </location>
    <ligand>
        <name>Mg(2+)</name>
        <dbReference type="ChEBI" id="CHEBI:18420"/>
        <label>2</label>
    </ligand>
</feature>
<keyword evidence="9" id="KW-0460">Magnesium</keyword>
<keyword evidence="6" id="KW-0693">Viral RNA replication</keyword>
<evidence type="ECO:0000256" key="1">
    <source>
        <dbReference type="ARBA" id="ARBA00012494"/>
    </source>
</evidence>
<dbReference type="InterPro" id="IPR005093">
    <property type="entry name" value="RNArep_beta"/>
</dbReference>
<feature type="domain" description="RdRp catalytic" evidence="10">
    <location>
        <begin position="354"/>
        <end position="498"/>
    </location>
</feature>
<sequence length="659" mass="74891">MKSQAECLLHVAEGIRKDISLAYPALQSSLSKDFDRLALYCRTRGLAFFTLDLPNLDSILIDGLEVGRLSLSGPVSRPVSGKVKVPRLFSGLWLRVFDKCACLRQDVDVNAVFFLRVLCNLGKKIAVECSNSRRQATVRAYHDIEWRLRPPTLNWAGDGRLDDYEDSRCRHLGDYSYQPREVLGLFTGGALQEELPIEEKKEDLGLYRLLDQVQRVADLFSESFGIYDPLWYSTNLESSSMGIGFRHGTGAVSERIPRTRRTEEWTWPNKLEVIFRHHFHGKTVGADVERPINHEPPSRLMAVPKTAKRPRLIASEPTSHMWAQQGLLSWLEDRIKTCIGLDFIDLKDQSKSGDLVLSASLDRKLATVDLSDASDRLSCWTVERVFRGNPSLLNALHAARTRYIRDEISDVTDFLRLKKFAAQGTAVTFPVQSIVFLSIALGVCLDGEVSWRKIRDLRGSVRVYGDDIIIPRYGYERLCRVMDYLQLKVNRTKSFVNGYFRESCGVDGFKGYDVTPVKPKTFVADSPASRQAVLDTSNNLFNKGLFYASDRMLSLLPARLRRGIRIVGKLRAGSPGLTSFVGSDESHLIKRWNQRLHRTEVRVWSTRARTRKETREGWSTLLDFFASKYSHEQARTVSEYVDTRKASDGFSWEPSSQCP</sequence>
<evidence type="ECO:0000256" key="5">
    <source>
        <dbReference type="ARBA" id="ARBA00022741"/>
    </source>
</evidence>
<evidence type="ECO:0000256" key="4">
    <source>
        <dbReference type="ARBA" id="ARBA00022695"/>
    </source>
</evidence>
<dbReference type="GO" id="GO:0039694">
    <property type="term" value="P:viral RNA genome replication"/>
    <property type="evidence" value="ECO:0007669"/>
    <property type="project" value="InterPro"/>
</dbReference>
<organism evidence="11">
    <name type="scientific">Leviviridae sp</name>
    <dbReference type="NCBI Taxonomy" id="2027243"/>
    <lineage>
        <taxon>Viruses</taxon>
        <taxon>Riboviria</taxon>
        <taxon>Orthornavirae</taxon>
        <taxon>Lenarviricota</taxon>
        <taxon>Leviviricetes</taxon>
        <taxon>Norzivirales</taxon>
        <taxon>Fiersviridae</taxon>
    </lineage>
</organism>
<dbReference type="GO" id="GO:0000166">
    <property type="term" value="F:nucleotide binding"/>
    <property type="evidence" value="ECO:0007669"/>
    <property type="project" value="UniProtKB-KW"/>
</dbReference>
<evidence type="ECO:0000259" key="10">
    <source>
        <dbReference type="PROSITE" id="PS50522"/>
    </source>
</evidence>
<evidence type="ECO:0000256" key="3">
    <source>
        <dbReference type="ARBA" id="ARBA00022679"/>
    </source>
</evidence>
<feature type="binding site" evidence="9">
    <location>
        <position position="369"/>
    </location>
    <ligand>
        <name>Mg(2+)</name>
        <dbReference type="ChEBI" id="CHEBI:18420"/>
        <label>2</label>
    </ligand>
</feature>